<dbReference type="AlphaFoldDB" id="A0A678ZSE1"/>
<sequence>MQEPPKDLNFVNLLTNANNKNITFAFAFPFAFAKAKGKGKRLKARVAQIDISIKALIVLLQNIAMGNLQETINIFCYG</sequence>
<dbReference type="EMBL" id="MH093740">
    <property type="protein sequence ID" value="AZT79237.1"/>
    <property type="molecule type" value="Genomic_DNA"/>
</dbReference>
<name>A0A678ZSE1_ULVCO</name>
<keyword evidence="1" id="KW-0496">Mitochondrion</keyword>
<proteinExistence type="predicted"/>
<evidence type="ECO:0000313" key="1">
    <source>
        <dbReference type="EMBL" id="AZT79237.1"/>
    </source>
</evidence>
<protein>
    <submittedName>
        <fullName evidence="1">Uncharacterized protein</fullName>
    </submittedName>
</protein>
<reference evidence="1" key="1">
    <citation type="submission" date="2018-03" db="EMBL/GenBank/DDBJ databases">
        <title>The complete mitochondrial genome sequence of the green macroalga Ulva compressa.</title>
        <authorList>
            <person name="Liu F."/>
        </authorList>
    </citation>
    <scope>NUCLEOTIDE SEQUENCE</scope>
</reference>
<gene>
    <name evidence="1" type="primary">orf78</name>
</gene>
<accession>A0A678ZSE1</accession>
<geneLocation type="mitochondrion" evidence="1"/>
<organism evidence="1">
    <name type="scientific">Ulva compressa</name>
    <name type="common">Green alga</name>
    <name type="synonym">Enteromorpha compressa</name>
    <dbReference type="NCBI Taxonomy" id="63659"/>
    <lineage>
        <taxon>Eukaryota</taxon>
        <taxon>Viridiplantae</taxon>
        <taxon>Chlorophyta</taxon>
        <taxon>core chlorophytes</taxon>
        <taxon>Ulvophyceae</taxon>
        <taxon>OUU clade</taxon>
        <taxon>Ulvales</taxon>
        <taxon>Ulvaceae</taxon>
        <taxon>Ulva</taxon>
    </lineage>
</organism>